<sequence>MRKWKKDYGIIYDMMNTSGFAWNDEKKCIEVDSDEAWETYINKDAEGWRGKSYPIFDLLAYIFGKDRATSKGAQGPTEMAEVVDKEEKIGL</sequence>
<proteinExistence type="predicted"/>
<evidence type="ECO:0000313" key="1">
    <source>
        <dbReference type="EMBL" id="WOK98264.1"/>
    </source>
</evidence>
<dbReference type="Proteomes" id="UP001327560">
    <property type="component" value="Chromosome 2"/>
</dbReference>
<dbReference type="EMBL" id="CP136891">
    <property type="protein sequence ID" value="WOK98264.1"/>
    <property type="molecule type" value="Genomic_DNA"/>
</dbReference>
<name>A0AAQ3JZK6_9LILI</name>
<evidence type="ECO:0000313" key="2">
    <source>
        <dbReference type="Proteomes" id="UP001327560"/>
    </source>
</evidence>
<dbReference type="PANTHER" id="PTHR46250">
    <property type="entry name" value="MYB/SANT-LIKE DNA-BINDING DOMAIN PROTEIN-RELATED"/>
    <property type="match status" value="1"/>
</dbReference>
<accession>A0AAQ3JZK6</accession>
<gene>
    <name evidence="1" type="ORF">Cni_G06974</name>
</gene>
<reference evidence="1 2" key="1">
    <citation type="submission" date="2023-10" db="EMBL/GenBank/DDBJ databases">
        <title>Chromosome-scale genome assembly provides insights into flower coloration mechanisms of Canna indica.</title>
        <authorList>
            <person name="Li C."/>
        </authorList>
    </citation>
    <scope>NUCLEOTIDE SEQUENCE [LARGE SCALE GENOMIC DNA]</scope>
    <source>
        <tissue evidence="1">Flower</tissue>
    </source>
</reference>
<organism evidence="1 2">
    <name type="scientific">Canna indica</name>
    <name type="common">Indian-shot</name>
    <dbReference type="NCBI Taxonomy" id="4628"/>
    <lineage>
        <taxon>Eukaryota</taxon>
        <taxon>Viridiplantae</taxon>
        <taxon>Streptophyta</taxon>
        <taxon>Embryophyta</taxon>
        <taxon>Tracheophyta</taxon>
        <taxon>Spermatophyta</taxon>
        <taxon>Magnoliopsida</taxon>
        <taxon>Liliopsida</taxon>
        <taxon>Zingiberales</taxon>
        <taxon>Cannaceae</taxon>
        <taxon>Canna</taxon>
    </lineage>
</organism>
<evidence type="ECO:0008006" key="3">
    <source>
        <dbReference type="Google" id="ProtNLM"/>
    </source>
</evidence>
<dbReference type="AlphaFoldDB" id="A0AAQ3JZK6"/>
<keyword evidence="2" id="KW-1185">Reference proteome</keyword>
<dbReference type="PANTHER" id="PTHR46250:SF15">
    <property type="entry name" value="OS01G0523800 PROTEIN"/>
    <property type="match status" value="1"/>
</dbReference>
<protein>
    <recommendedName>
        <fullName evidence="3">Myb/SANT-like domain-containing protein</fullName>
    </recommendedName>
</protein>